<reference evidence="7 8" key="1">
    <citation type="journal article" date="2024" name="Plant Biotechnol. J.">
        <title>Dendrobium thyrsiflorum genome and its molecular insights into genes involved in important horticultural traits.</title>
        <authorList>
            <person name="Chen B."/>
            <person name="Wang J.Y."/>
            <person name="Zheng P.J."/>
            <person name="Li K.L."/>
            <person name="Liang Y.M."/>
            <person name="Chen X.F."/>
            <person name="Zhang C."/>
            <person name="Zhao X."/>
            <person name="He X."/>
            <person name="Zhang G.Q."/>
            <person name="Liu Z.J."/>
            <person name="Xu Q."/>
        </authorList>
    </citation>
    <scope>NUCLEOTIDE SEQUENCE [LARGE SCALE GENOMIC DNA]</scope>
    <source>
        <strain evidence="7">GZMU011</strain>
    </source>
</reference>
<dbReference type="PROSITE" id="PS00518">
    <property type="entry name" value="ZF_RING_1"/>
    <property type="match status" value="1"/>
</dbReference>
<dbReference type="GO" id="GO:0008270">
    <property type="term" value="F:zinc ion binding"/>
    <property type="evidence" value="ECO:0007669"/>
    <property type="project" value="UniProtKB-KW"/>
</dbReference>
<organism evidence="7 8">
    <name type="scientific">Dendrobium thyrsiflorum</name>
    <name type="common">Pinecone-like raceme dendrobium</name>
    <name type="synonym">Orchid</name>
    <dbReference type="NCBI Taxonomy" id="117978"/>
    <lineage>
        <taxon>Eukaryota</taxon>
        <taxon>Viridiplantae</taxon>
        <taxon>Streptophyta</taxon>
        <taxon>Embryophyta</taxon>
        <taxon>Tracheophyta</taxon>
        <taxon>Spermatophyta</taxon>
        <taxon>Magnoliopsida</taxon>
        <taxon>Liliopsida</taxon>
        <taxon>Asparagales</taxon>
        <taxon>Orchidaceae</taxon>
        <taxon>Epidendroideae</taxon>
        <taxon>Malaxideae</taxon>
        <taxon>Dendrobiinae</taxon>
        <taxon>Dendrobium</taxon>
    </lineage>
</organism>
<dbReference type="InterPro" id="IPR013083">
    <property type="entry name" value="Znf_RING/FYVE/PHD"/>
</dbReference>
<evidence type="ECO:0000313" key="8">
    <source>
        <dbReference type="Proteomes" id="UP001552299"/>
    </source>
</evidence>
<name>A0ABD0VMZ6_DENTH</name>
<keyword evidence="3" id="KW-0862">Zinc</keyword>
<feature type="compositionally biased region" description="Polar residues" evidence="5">
    <location>
        <begin position="251"/>
        <end position="266"/>
    </location>
</feature>
<evidence type="ECO:0000256" key="5">
    <source>
        <dbReference type="SAM" id="MobiDB-lite"/>
    </source>
</evidence>
<gene>
    <name evidence="7" type="ORF">M5K25_002679</name>
</gene>
<evidence type="ECO:0000256" key="3">
    <source>
        <dbReference type="ARBA" id="ARBA00022833"/>
    </source>
</evidence>
<dbReference type="PANTHER" id="PTHR46764">
    <property type="entry name" value="E3 UBIQUITIN-PROTEIN LIGASE BAH1"/>
    <property type="match status" value="1"/>
</dbReference>
<feature type="domain" description="RING-type" evidence="6">
    <location>
        <begin position="959"/>
        <end position="1008"/>
    </location>
</feature>
<dbReference type="SUPFAM" id="SSF57850">
    <property type="entry name" value="RING/U-box"/>
    <property type="match status" value="1"/>
</dbReference>
<dbReference type="Pfam" id="PF13445">
    <property type="entry name" value="zf-RING_UBOX"/>
    <property type="match status" value="1"/>
</dbReference>
<dbReference type="PROSITE" id="PS50089">
    <property type="entry name" value="ZF_RING_2"/>
    <property type="match status" value="1"/>
</dbReference>
<evidence type="ECO:0000259" key="6">
    <source>
        <dbReference type="PROSITE" id="PS50089"/>
    </source>
</evidence>
<proteinExistence type="predicted"/>
<dbReference type="InterPro" id="IPR033326">
    <property type="entry name" value="BAH1"/>
</dbReference>
<comment type="caution">
    <text evidence="7">The sequence shown here is derived from an EMBL/GenBank/DDBJ whole genome shotgun (WGS) entry which is preliminary data.</text>
</comment>
<sequence length="1115" mass="124103">MVVKGTIIGGRQRSEELWVTVTGRTVVSDSGCRDCNKWVTVVEGTLVDRWRRSEGPESTSDSGWEDRIWREMEVDGQWRLSGEKGSLGMKFGETFTGFLHGDQEWFLDNCSHVEYKRLKKVLKACRSLRDSNGNEQEESNDGNDSTGSEQVCQCDICPANDSPEWSKRDALLKNLIRNDNHCEEQDSLLSRFLDRFYKAVQNFPLSTLLSRTPEIGKTAVPKFFCASTCCPSTRKTVECYPENPTRGSRAYSPSTHQSDSATSSPHHTAVTHFSASFVETNRGHYCGRDHPSLSNIRVAAPPYRSSPSLDGRPSIGFSFESVSYDSPLGPTPSHLSQPLASPDLDSASEILVEKRIRKKRSPELETEYIHFVDANDITDNEDFFEDETEAITLGSLHDLNPDLGELEPLNFNALVNPEPNPIKDIPLDKVYLNDINLISKETDLTLSTMELNSEDSNSIITSTGLTSHNSELIVDNSDLDNLELGVTQESFLLDLHPDLSGPESIDLRIITKYDPIEKINILLEDNNLTLNNSEPNLEDEHPKILLESILGVAPLDLHLKECVSPDLTYLNSHCTDLNESISPYLPVASLTVVPAFVLETLPHLLSPIPAGDSLGYPIIVMSHDPSPYRVPDSYILPSISPSFPIKDHLSPSWLTLLDYTTAIGRPSTTLAETSYRNALDSLLSRFLDRFYKAVQNFPLSTLLSRTPEIGKTAVPKFFCASTCCPATRKTVECYPEMVTKTGRTEVVEISTETLAEVSLVLFVMRESMVKSMPILLAIFDIPFFDRQQNGRLGSLTHIACDQKFFDELSKEASDIAGCFSSRVRRLLHFHFYNGLQRYMRRLSHCFSDDQLTSVREVRMLLDYVTMNAVAIRKILKKYDKVHGSVNGRNFKVVMRAKRIELLQSPWLIELGAFYLNCAGSDAGEPGAFFRKFSCDLPDSQPVMTMVLLDSITYEYSLSCPICLDTVFNPYALGCGHLFCKSCVCAAASVLICDGPRSASREAKCPVCREIASLYARLQTLKSLIKSKNCASSALVNSQIASTPTACQHLKNIFNSPKPPHATTFNFRVGNTIPPDLALSLTIHISNDEIKAVFFSSPSSSASGPDGFTFGFYKDC</sequence>
<dbReference type="InterPro" id="IPR001841">
    <property type="entry name" value="Znf_RING"/>
</dbReference>
<evidence type="ECO:0000256" key="1">
    <source>
        <dbReference type="ARBA" id="ARBA00022723"/>
    </source>
</evidence>
<evidence type="ECO:0000313" key="7">
    <source>
        <dbReference type="EMBL" id="KAL0926445.1"/>
    </source>
</evidence>
<accession>A0ABD0VMZ6</accession>
<dbReference type="AlphaFoldDB" id="A0ABD0VMZ6"/>
<dbReference type="InterPro" id="IPR017907">
    <property type="entry name" value="Znf_RING_CS"/>
</dbReference>
<evidence type="ECO:0000256" key="2">
    <source>
        <dbReference type="ARBA" id="ARBA00022771"/>
    </source>
</evidence>
<protein>
    <recommendedName>
        <fullName evidence="6">RING-type domain-containing protein</fullName>
    </recommendedName>
</protein>
<evidence type="ECO:0000256" key="4">
    <source>
        <dbReference type="PROSITE-ProRule" id="PRU00175"/>
    </source>
</evidence>
<dbReference type="EMBL" id="JANQDX010000003">
    <property type="protein sequence ID" value="KAL0926445.1"/>
    <property type="molecule type" value="Genomic_DNA"/>
</dbReference>
<keyword evidence="8" id="KW-1185">Reference proteome</keyword>
<dbReference type="Proteomes" id="UP001552299">
    <property type="component" value="Unassembled WGS sequence"/>
</dbReference>
<dbReference type="PANTHER" id="PTHR46764:SF2">
    <property type="entry name" value="E3 UBIQUITIN-PROTEIN LIGASE BAH1-LIKE-RELATED"/>
    <property type="match status" value="1"/>
</dbReference>
<dbReference type="InterPro" id="IPR027370">
    <property type="entry name" value="Znf-RING_euk"/>
</dbReference>
<keyword evidence="2 4" id="KW-0863">Zinc-finger</keyword>
<keyword evidence="1" id="KW-0479">Metal-binding</keyword>
<feature type="region of interest" description="Disordered" evidence="5">
    <location>
        <begin position="241"/>
        <end position="266"/>
    </location>
</feature>
<dbReference type="Gene3D" id="3.30.40.10">
    <property type="entry name" value="Zinc/RING finger domain, C3HC4 (zinc finger)"/>
    <property type="match status" value="1"/>
</dbReference>
<dbReference type="SMART" id="SM00184">
    <property type="entry name" value="RING"/>
    <property type="match status" value="1"/>
</dbReference>